<name>A0A1H0SYE6_9ACTN</name>
<keyword evidence="1" id="KW-0732">Signal</keyword>
<evidence type="ECO:0000313" key="3">
    <source>
        <dbReference type="Proteomes" id="UP000199497"/>
    </source>
</evidence>
<evidence type="ECO:0000313" key="2">
    <source>
        <dbReference type="EMBL" id="SDP46669.1"/>
    </source>
</evidence>
<proteinExistence type="predicted"/>
<dbReference type="Proteomes" id="UP000199497">
    <property type="component" value="Unassembled WGS sequence"/>
</dbReference>
<keyword evidence="3" id="KW-1185">Reference proteome</keyword>
<dbReference type="STRING" id="405564.SAMN04487905_104234"/>
<feature type="chain" id="PRO_5011759193" description="Fibronectin type-III domain-containing protein" evidence="1">
    <location>
        <begin position="29"/>
        <end position="554"/>
    </location>
</feature>
<organism evidence="2 3">
    <name type="scientific">Actinopolyspora xinjiangensis</name>
    <dbReference type="NCBI Taxonomy" id="405564"/>
    <lineage>
        <taxon>Bacteria</taxon>
        <taxon>Bacillati</taxon>
        <taxon>Actinomycetota</taxon>
        <taxon>Actinomycetes</taxon>
        <taxon>Actinopolysporales</taxon>
        <taxon>Actinopolysporaceae</taxon>
        <taxon>Actinopolyspora</taxon>
    </lineage>
</organism>
<protein>
    <recommendedName>
        <fullName evidence="4">Fibronectin type-III domain-containing protein</fullName>
    </recommendedName>
</protein>
<evidence type="ECO:0000256" key="1">
    <source>
        <dbReference type="SAM" id="SignalP"/>
    </source>
</evidence>
<reference evidence="3" key="1">
    <citation type="submission" date="2016-10" db="EMBL/GenBank/DDBJ databases">
        <authorList>
            <person name="Varghese N."/>
            <person name="Submissions S."/>
        </authorList>
    </citation>
    <scope>NUCLEOTIDE SEQUENCE [LARGE SCALE GENOMIC DNA]</scope>
    <source>
        <strain evidence="3">DSM 46732</strain>
    </source>
</reference>
<dbReference type="EMBL" id="FNJR01000004">
    <property type="protein sequence ID" value="SDP46669.1"/>
    <property type="molecule type" value="Genomic_DNA"/>
</dbReference>
<dbReference type="InterPro" id="IPR011047">
    <property type="entry name" value="Quinoprotein_ADH-like_sf"/>
</dbReference>
<dbReference type="AlphaFoldDB" id="A0A1H0SYE6"/>
<accession>A0A1H0SYE6</accession>
<sequence length="554" mass="58908">MLRRSRRVGAAMAGIVGLGLLTVPTAGAAEQPPQPVTAGALPTPQTDGIVLSMAIVGDTVYAGGHFSKARPAGVAPGGAGEVTRDNLLAFDLGTGELLDWSPSVTSTEFESSADPGPLCDSLGENRWRCDTVFNVTAAPDDSRVYVGGDFDRINDRWRSRLAAFDPADRTLVDGFDPRVAGRVRALSATEDTVYLGGAFDSVDGTDRTRLAAVSTSGELLPWSPTADATVHSLLAAPEQRRTLIGGAFDNVNGRSHVALTAVDDTTGADVPWQWEAPSAADVVTDIDTDGSGRAYIGSYNWDGGNVDRFEGRGAVRIEDGSTVWMDGCYGDTQSVAVSEGVVYAASHTHACAALDAIPEDGPIDYQRLTAETAGATGTAPRDTNHVAEGDPVPELLPWLPNTNGGPEDSPWQNGTWAIEANSEYVVVGGEFTTVNGERQQSLTRFAARSVPDAVNNGPQIPFRAPDVRREWLSGDVTIEWTGTWDAQNRSIRYEVIRVGESEPIHTVTKESWPWSLPTMRFTDTDAPGGSTEYWIRAVDADGASIGSPRGSTDW</sequence>
<dbReference type="OrthoDB" id="9802683at2"/>
<dbReference type="SUPFAM" id="SSF50998">
    <property type="entry name" value="Quinoprotein alcohol dehydrogenase-like"/>
    <property type="match status" value="1"/>
</dbReference>
<feature type="signal peptide" evidence="1">
    <location>
        <begin position="1"/>
        <end position="28"/>
    </location>
</feature>
<gene>
    <name evidence="2" type="ORF">SAMN04487905_104234</name>
</gene>
<evidence type="ECO:0008006" key="4">
    <source>
        <dbReference type="Google" id="ProtNLM"/>
    </source>
</evidence>